<dbReference type="GO" id="GO:0016616">
    <property type="term" value="F:oxidoreductase activity, acting on the CH-OH group of donors, NAD or NADP as acceptor"/>
    <property type="evidence" value="ECO:0007669"/>
    <property type="project" value="InterPro"/>
</dbReference>
<proteinExistence type="inferred from homology"/>
<dbReference type="EMBL" id="DVLX01000088">
    <property type="protein sequence ID" value="HIU00055.1"/>
    <property type="molecule type" value="Genomic_DNA"/>
</dbReference>
<evidence type="ECO:0000313" key="6">
    <source>
        <dbReference type="EMBL" id="HIU00055.1"/>
    </source>
</evidence>
<dbReference type="Pfam" id="PF03720">
    <property type="entry name" value="UDPG_MGDP_dh_C"/>
    <property type="match status" value="1"/>
</dbReference>
<reference evidence="6" key="1">
    <citation type="submission" date="2020-10" db="EMBL/GenBank/DDBJ databases">
        <authorList>
            <person name="Gilroy R."/>
        </authorList>
    </citation>
    <scope>NUCLEOTIDE SEQUENCE</scope>
    <source>
        <strain evidence="6">CHK176-22527</strain>
    </source>
</reference>
<protein>
    <submittedName>
        <fullName evidence="6">Nucleotide sugar dehydrogenase</fullName>
    </submittedName>
</protein>
<evidence type="ECO:0000256" key="3">
    <source>
        <dbReference type="ARBA" id="ARBA00023027"/>
    </source>
</evidence>
<keyword evidence="2" id="KW-0560">Oxidoreductase</keyword>
<sequence length="395" mass="44295">MNISVVGLGYIGLPTAIILGLNEHNVRGFDIDESIVTKLNEGHIHIVEKGLQPLFEEVIEDGNFKAYSELQESDIYIISVPTPFREGRADKVADLSYVENAAEMVAEKLKEGDLVILESTVPPGATRRMTDLLAEKSGLSRESFYTAHCPERVLPGNIMYEMEHNDRIIGAEREESALKAKELYETFLKGGMIFVTDDVTAEMCKLVENSYRDVNIAFANELSIICDKLKIDTRNLIELANKHPRVNILSPGIGVGGHCLAVDPYFITGEFKEESALIDTARQVNSFKPLYISKRIEDMVDGNKDAKIAILGMSYKPDIDDFRESPSVILAKDLIIKGYNVKGCDPNTDREMLEGIDMISLDEALSKADLLVIAQNDREFIERKDEIKERRHFYA</sequence>
<dbReference type="InterPro" id="IPR014027">
    <property type="entry name" value="UDP-Glc/GDP-Man_DH_C"/>
</dbReference>
<dbReference type="NCBIfam" id="TIGR03026">
    <property type="entry name" value="NDP-sugDHase"/>
    <property type="match status" value="1"/>
</dbReference>
<dbReference type="GO" id="GO:0016628">
    <property type="term" value="F:oxidoreductase activity, acting on the CH-CH group of donors, NAD or NADP as acceptor"/>
    <property type="evidence" value="ECO:0007669"/>
    <property type="project" value="InterPro"/>
</dbReference>
<dbReference type="InterPro" id="IPR028359">
    <property type="entry name" value="UDP_ManNAc/GlcNAc_DH"/>
</dbReference>
<evidence type="ECO:0000259" key="5">
    <source>
        <dbReference type="SMART" id="SM00984"/>
    </source>
</evidence>
<dbReference type="GO" id="GO:0000271">
    <property type="term" value="P:polysaccharide biosynthetic process"/>
    <property type="evidence" value="ECO:0007669"/>
    <property type="project" value="InterPro"/>
</dbReference>
<dbReference type="SUPFAM" id="SSF52413">
    <property type="entry name" value="UDP-glucose/GDP-mannose dehydrogenase C-terminal domain"/>
    <property type="match status" value="1"/>
</dbReference>
<dbReference type="AlphaFoldDB" id="A0A9D1KW17"/>
<dbReference type="InterPro" id="IPR036291">
    <property type="entry name" value="NAD(P)-bd_dom_sf"/>
</dbReference>
<comment type="caution">
    <text evidence="6">The sequence shown here is derived from an EMBL/GenBank/DDBJ whole genome shotgun (WGS) entry which is preliminary data.</text>
</comment>
<evidence type="ECO:0000256" key="4">
    <source>
        <dbReference type="PIRNR" id="PIRNR000124"/>
    </source>
</evidence>
<evidence type="ECO:0000256" key="1">
    <source>
        <dbReference type="ARBA" id="ARBA00006601"/>
    </source>
</evidence>
<dbReference type="PANTHER" id="PTHR43491">
    <property type="entry name" value="UDP-N-ACETYL-D-MANNOSAMINE DEHYDROGENASE"/>
    <property type="match status" value="1"/>
</dbReference>
<accession>A0A9D1KW17</accession>
<dbReference type="SUPFAM" id="SSF51735">
    <property type="entry name" value="NAD(P)-binding Rossmann-fold domains"/>
    <property type="match status" value="1"/>
</dbReference>
<reference evidence="6" key="2">
    <citation type="journal article" date="2021" name="PeerJ">
        <title>Extensive microbial diversity within the chicken gut microbiome revealed by metagenomics and culture.</title>
        <authorList>
            <person name="Gilroy R."/>
            <person name="Ravi A."/>
            <person name="Getino M."/>
            <person name="Pursley I."/>
            <person name="Horton D.L."/>
            <person name="Alikhan N.F."/>
            <person name="Baker D."/>
            <person name="Gharbi K."/>
            <person name="Hall N."/>
            <person name="Watson M."/>
            <person name="Adriaenssens E.M."/>
            <person name="Foster-Nyarko E."/>
            <person name="Jarju S."/>
            <person name="Secka A."/>
            <person name="Antonio M."/>
            <person name="Oren A."/>
            <person name="Chaudhuri R.R."/>
            <person name="La Ragione R."/>
            <person name="Hildebrand F."/>
            <person name="Pallen M.J."/>
        </authorList>
    </citation>
    <scope>NUCLEOTIDE SEQUENCE</scope>
    <source>
        <strain evidence="6">CHK176-22527</strain>
    </source>
</reference>
<dbReference type="PANTHER" id="PTHR43491:SF2">
    <property type="entry name" value="UDP-N-ACETYL-D-MANNOSAMINE DEHYDROGENASE"/>
    <property type="match status" value="1"/>
</dbReference>
<dbReference type="InterPro" id="IPR008927">
    <property type="entry name" value="6-PGluconate_DH-like_C_sf"/>
</dbReference>
<keyword evidence="3" id="KW-0520">NAD</keyword>
<dbReference type="PIRSF" id="PIRSF000124">
    <property type="entry name" value="UDPglc_GDPman_dh"/>
    <property type="match status" value="1"/>
</dbReference>
<evidence type="ECO:0000313" key="7">
    <source>
        <dbReference type="Proteomes" id="UP000824159"/>
    </source>
</evidence>
<gene>
    <name evidence="6" type="ORF">IAD12_07350</name>
</gene>
<dbReference type="SMART" id="SM00984">
    <property type="entry name" value="UDPG_MGDP_dh_C"/>
    <property type="match status" value="1"/>
</dbReference>
<evidence type="ECO:0000256" key="2">
    <source>
        <dbReference type="ARBA" id="ARBA00023002"/>
    </source>
</evidence>
<dbReference type="Proteomes" id="UP000824159">
    <property type="component" value="Unassembled WGS sequence"/>
</dbReference>
<comment type="similarity">
    <text evidence="1 4">Belongs to the UDP-glucose/GDP-mannose dehydrogenase family.</text>
</comment>
<dbReference type="SUPFAM" id="SSF48179">
    <property type="entry name" value="6-phosphogluconate dehydrogenase C-terminal domain-like"/>
    <property type="match status" value="1"/>
</dbReference>
<dbReference type="InterPro" id="IPR036220">
    <property type="entry name" value="UDP-Glc/GDP-Man_DH_C_sf"/>
</dbReference>
<name>A0A9D1KW17_9FIRM</name>
<dbReference type="InterPro" id="IPR017476">
    <property type="entry name" value="UDP-Glc/GDP-Man"/>
</dbReference>
<dbReference type="Pfam" id="PF03721">
    <property type="entry name" value="UDPG_MGDP_dh_N"/>
    <property type="match status" value="1"/>
</dbReference>
<dbReference type="PIRSF" id="PIRSF500136">
    <property type="entry name" value="UDP_ManNAc_DH"/>
    <property type="match status" value="1"/>
</dbReference>
<dbReference type="InterPro" id="IPR001732">
    <property type="entry name" value="UDP-Glc/GDP-Man_DH_N"/>
</dbReference>
<dbReference type="InterPro" id="IPR014026">
    <property type="entry name" value="UDP-Glc/GDP-Man_DH_dimer"/>
</dbReference>
<organism evidence="6 7">
    <name type="scientific">Candidatus Allocopromorpha excrementavium</name>
    <dbReference type="NCBI Taxonomy" id="2840741"/>
    <lineage>
        <taxon>Bacteria</taxon>
        <taxon>Bacillati</taxon>
        <taxon>Bacillota</taxon>
        <taxon>Clostridia</taxon>
        <taxon>Eubacteriales</taxon>
        <taxon>Eubacteriaceae</taxon>
        <taxon>Eubacteriaceae incertae sedis</taxon>
        <taxon>Candidatus Allocopromorpha</taxon>
    </lineage>
</organism>
<feature type="domain" description="UDP-glucose/GDP-mannose dehydrogenase C-terminal" evidence="5">
    <location>
        <begin position="309"/>
        <end position="391"/>
    </location>
</feature>
<dbReference type="Gene3D" id="3.40.50.720">
    <property type="entry name" value="NAD(P)-binding Rossmann-like Domain"/>
    <property type="match status" value="2"/>
</dbReference>
<dbReference type="GO" id="GO:0051287">
    <property type="term" value="F:NAD binding"/>
    <property type="evidence" value="ECO:0007669"/>
    <property type="project" value="InterPro"/>
</dbReference>
<dbReference type="Pfam" id="PF00984">
    <property type="entry name" value="UDPG_MGDP_dh"/>
    <property type="match status" value="1"/>
</dbReference>